<dbReference type="Proteomes" id="UP001341840">
    <property type="component" value="Unassembled WGS sequence"/>
</dbReference>
<evidence type="ECO:0000313" key="1">
    <source>
        <dbReference type="EMBL" id="MED6209725.1"/>
    </source>
</evidence>
<reference evidence="1 2" key="1">
    <citation type="journal article" date="2023" name="Plants (Basel)">
        <title>Bridging the Gap: Combining Genomics and Transcriptomics Approaches to Understand Stylosanthes scabra, an Orphan Legume from the Brazilian Caatinga.</title>
        <authorList>
            <person name="Ferreira-Neto J.R.C."/>
            <person name="da Silva M.D."/>
            <person name="Binneck E."/>
            <person name="de Melo N.F."/>
            <person name="da Silva R.H."/>
            <person name="de Melo A.L.T.M."/>
            <person name="Pandolfi V."/>
            <person name="Bustamante F.O."/>
            <person name="Brasileiro-Vidal A.C."/>
            <person name="Benko-Iseppon A.M."/>
        </authorList>
    </citation>
    <scope>NUCLEOTIDE SEQUENCE [LARGE SCALE GENOMIC DNA]</scope>
    <source>
        <tissue evidence="1">Leaves</tissue>
    </source>
</reference>
<gene>
    <name evidence="1" type="ORF">PIB30_057501</name>
</gene>
<dbReference type="EMBL" id="JASCZI010242127">
    <property type="protein sequence ID" value="MED6209725.1"/>
    <property type="molecule type" value="Genomic_DNA"/>
</dbReference>
<protein>
    <submittedName>
        <fullName evidence="1">Uncharacterized protein</fullName>
    </submittedName>
</protein>
<name>A0ABU6YH37_9FABA</name>
<proteinExistence type="predicted"/>
<keyword evidence="2" id="KW-1185">Reference proteome</keyword>
<accession>A0ABU6YH37</accession>
<evidence type="ECO:0000313" key="2">
    <source>
        <dbReference type="Proteomes" id="UP001341840"/>
    </source>
</evidence>
<sequence length="80" mass="9064">MVDNRLLSRCIEKAKTDMSISRKRARNSSTVQVAPGLELPSWMQLSFRPTALMGLNQDEVAVAVYLYGNLSHKLIVRMKK</sequence>
<organism evidence="1 2">
    <name type="scientific">Stylosanthes scabra</name>
    <dbReference type="NCBI Taxonomy" id="79078"/>
    <lineage>
        <taxon>Eukaryota</taxon>
        <taxon>Viridiplantae</taxon>
        <taxon>Streptophyta</taxon>
        <taxon>Embryophyta</taxon>
        <taxon>Tracheophyta</taxon>
        <taxon>Spermatophyta</taxon>
        <taxon>Magnoliopsida</taxon>
        <taxon>eudicotyledons</taxon>
        <taxon>Gunneridae</taxon>
        <taxon>Pentapetalae</taxon>
        <taxon>rosids</taxon>
        <taxon>fabids</taxon>
        <taxon>Fabales</taxon>
        <taxon>Fabaceae</taxon>
        <taxon>Papilionoideae</taxon>
        <taxon>50 kb inversion clade</taxon>
        <taxon>dalbergioids sensu lato</taxon>
        <taxon>Dalbergieae</taxon>
        <taxon>Pterocarpus clade</taxon>
        <taxon>Stylosanthes</taxon>
    </lineage>
</organism>
<comment type="caution">
    <text evidence="1">The sequence shown here is derived from an EMBL/GenBank/DDBJ whole genome shotgun (WGS) entry which is preliminary data.</text>
</comment>